<feature type="region of interest" description="Disordered" evidence="1">
    <location>
        <begin position="40"/>
        <end position="64"/>
    </location>
</feature>
<organism evidence="2 3">
    <name type="scientific">Micromonospora fulviviridis</name>
    <dbReference type="NCBI Taxonomy" id="47860"/>
    <lineage>
        <taxon>Bacteria</taxon>
        <taxon>Bacillati</taxon>
        <taxon>Actinomycetota</taxon>
        <taxon>Actinomycetes</taxon>
        <taxon>Micromonosporales</taxon>
        <taxon>Micromonosporaceae</taxon>
        <taxon>Micromonospora</taxon>
    </lineage>
</organism>
<evidence type="ECO:0000313" key="3">
    <source>
        <dbReference type="Proteomes" id="UP001550348"/>
    </source>
</evidence>
<dbReference type="RefSeq" id="WP_355664446.1">
    <property type="nucleotide sequence ID" value="NZ_JBEXRX010000024.1"/>
</dbReference>
<evidence type="ECO:0000256" key="1">
    <source>
        <dbReference type="SAM" id="MobiDB-lite"/>
    </source>
</evidence>
<dbReference type="EMBL" id="JBEXRX010000024">
    <property type="protein sequence ID" value="MEU0152517.1"/>
    <property type="molecule type" value="Genomic_DNA"/>
</dbReference>
<keyword evidence="3" id="KW-1185">Reference proteome</keyword>
<proteinExistence type="predicted"/>
<comment type="caution">
    <text evidence="2">The sequence shown here is derived from an EMBL/GenBank/DDBJ whole genome shotgun (WGS) entry which is preliminary data.</text>
</comment>
<name>A0ABV2VKM4_9ACTN</name>
<gene>
    <name evidence="2" type="ORF">ABZ071_11425</name>
</gene>
<accession>A0ABV2VKM4</accession>
<reference evidence="2 3" key="1">
    <citation type="submission" date="2024-06" db="EMBL/GenBank/DDBJ databases">
        <title>The Natural Products Discovery Center: Release of the First 8490 Sequenced Strains for Exploring Actinobacteria Biosynthetic Diversity.</title>
        <authorList>
            <person name="Kalkreuter E."/>
            <person name="Kautsar S.A."/>
            <person name="Yang D."/>
            <person name="Bader C.D."/>
            <person name="Teijaro C.N."/>
            <person name="Fluegel L."/>
            <person name="Davis C.M."/>
            <person name="Simpson J.R."/>
            <person name="Lauterbach L."/>
            <person name="Steele A.D."/>
            <person name="Gui C."/>
            <person name="Meng S."/>
            <person name="Li G."/>
            <person name="Viehrig K."/>
            <person name="Ye F."/>
            <person name="Su P."/>
            <person name="Kiefer A.F."/>
            <person name="Nichols A."/>
            <person name="Cepeda A.J."/>
            <person name="Yan W."/>
            <person name="Fan B."/>
            <person name="Jiang Y."/>
            <person name="Adhikari A."/>
            <person name="Zheng C.-J."/>
            <person name="Schuster L."/>
            <person name="Cowan T.M."/>
            <person name="Smanski M.J."/>
            <person name="Chevrette M.G."/>
            <person name="De Carvalho L.P.S."/>
            <person name="Shen B."/>
        </authorList>
    </citation>
    <scope>NUCLEOTIDE SEQUENCE [LARGE SCALE GENOMIC DNA]</scope>
    <source>
        <strain evidence="2 3">NPDC006286</strain>
    </source>
</reference>
<sequence length="64" mass="6673">MGRETQQRIAGPAPTMTVDVDVADQLETGDIVQVLGTTACTSMRPPPRSRAGSGGHAWRVPGPS</sequence>
<dbReference type="Proteomes" id="UP001550348">
    <property type="component" value="Unassembled WGS sequence"/>
</dbReference>
<evidence type="ECO:0000313" key="2">
    <source>
        <dbReference type="EMBL" id="MEU0152517.1"/>
    </source>
</evidence>
<protein>
    <submittedName>
        <fullName evidence="2">Uncharacterized protein</fullName>
    </submittedName>
</protein>